<evidence type="ECO:0000313" key="1">
    <source>
        <dbReference type="EMBL" id="GAA3029966.1"/>
    </source>
</evidence>
<gene>
    <name evidence="1" type="ORF">GCM10010448_09950</name>
</gene>
<sequence>MVGATGLVTVTSGPSEARPTLRAMAVGEVPLVYAPRRMVAYAPDRVRGWTVKRYGISATRPAPPEEVVQAARAAVERTLPDAYGEALAYGYSVLHEDPDGCYAVVGWWSRNRVILHTRTWLSTWEDPADWQPAPNGATACIWEMVAMAHERDAWVRHVVRPEAPDLAGYLASTVSGEF</sequence>
<reference evidence="2" key="1">
    <citation type="journal article" date="2019" name="Int. J. Syst. Evol. Microbiol.">
        <title>The Global Catalogue of Microorganisms (GCM) 10K type strain sequencing project: providing services to taxonomists for standard genome sequencing and annotation.</title>
        <authorList>
            <consortium name="The Broad Institute Genomics Platform"/>
            <consortium name="The Broad Institute Genome Sequencing Center for Infectious Disease"/>
            <person name="Wu L."/>
            <person name="Ma J."/>
        </authorList>
    </citation>
    <scope>NUCLEOTIDE SEQUENCE [LARGE SCALE GENOMIC DNA]</scope>
    <source>
        <strain evidence="2">JCM 9091</strain>
    </source>
</reference>
<comment type="caution">
    <text evidence="1">The sequence shown here is derived from an EMBL/GenBank/DDBJ whole genome shotgun (WGS) entry which is preliminary data.</text>
</comment>
<dbReference type="Proteomes" id="UP001501532">
    <property type="component" value="Unassembled WGS sequence"/>
</dbReference>
<evidence type="ECO:0008006" key="3">
    <source>
        <dbReference type="Google" id="ProtNLM"/>
    </source>
</evidence>
<dbReference type="EMBL" id="BAAAUF010000008">
    <property type="protein sequence ID" value="GAA3029966.1"/>
    <property type="molecule type" value="Genomic_DNA"/>
</dbReference>
<organism evidence="1 2">
    <name type="scientific">Streptomyces glomeratus</name>
    <dbReference type="NCBI Taxonomy" id="284452"/>
    <lineage>
        <taxon>Bacteria</taxon>
        <taxon>Bacillati</taxon>
        <taxon>Actinomycetota</taxon>
        <taxon>Actinomycetes</taxon>
        <taxon>Kitasatosporales</taxon>
        <taxon>Streptomycetaceae</taxon>
        <taxon>Streptomyces</taxon>
    </lineage>
</organism>
<keyword evidence="2" id="KW-1185">Reference proteome</keyword>
<evidence type="ECO:0000313" key="2">
    <source>
        <dbReference type="Proteomes" id="UP001501532"/>
    </source>
</evidence>
<protein>
    <recommendedName>
        <fullName evidence="3">Isochorismatase</fullName>
    </recommendedName>
</protein>
<accession>A0ABP6L6Y2</accession>
<name>A0ABP6L6Y2_9ACTN</name>
<proteinExistence type="predicted"/>